<accession>E0IDI5</accession>
<dbReference type="RefSeq" id="WP_006039675.1">
    <property type="nucleotide sequence ID" value="NZ_AEDD01000010.1"/>
</dbReference>
<feature type="signal peptide" evidence="1">
    <location>
        <begin position="1"/>
        <end position="25"/>
    </location>
</feature>
<keyword evidence="3" id="KW-1185">Reference proteome</keyword>
<evidence type="ECO:0000256" key="1">
    <source>
        <dbReference type="SAM" id="SignalP"/>
    </source>
</evidence>
<reference evidence="2 3" key="1">
    <citation type="submission" date="2010-07" db="EMBL/GenBank/DDBJ databases">
        <title>The draft genome of Paenibacillus curdlanolyticus YK9.</title>
        <authorList>
            <consortium name="US DOE Joint Genome Institute (JGI-PGF)"/>
            <person name="Lucas S."/>
            <person name="Copeland A."/>
            <person name="Lapidus A."/>
            <person name="Cheng J.-F."/>
            <person name="Bruce D."/>
            <person name="Goodwin L."/>
            <person name="Pitluck S."/>
            <person name="Land M.L."/>
            <person name="Hauser L."/>
            <person name="Chang Y.-J."/>
            <person name="Jeffries C."/>
            <person name="Anderson I.J."/>
            <person name="Johnson E."/>
            <person name="Loganathan U."/>
            <person name="Mulhopadhyay B."/>
            <person name="Kyrpides N."/>
            <person name="Woyke T.J."/>
        </authorList>
    </citation>
    <scope>NUCLEOTIDE SEQUENCE [LARGE SCALE GENOMIC DNA]</scope>
    <source>
        <strain evidence="2 3">YK9</strain>
    </source>
</reference>
<evidence type="ECO:0000313" key="3">
    <source>
        <dbReference type="Proteomes" id="UP000005387"/>
    </source>
</evidence>
<organism evidence="2 3">
    <name type="scientific">Paenibacillus curdlanolyticus YK9</name>
    <dbReference type="NCBI Taxonomy" id="717606"/>
    <lineage>
        <taxon>Bacteria</taxon>
        <taxon>Bacillati</taxon>
        <taxon>Bacillota</taxon>
        <taxon>Bacilli</taxon>
        <taxon>Bacillales</taxon>
        <taxon>Paenibacillaceae</taxon>
        <taxon>Paenibacillus</taxon>
    </lineage>
</organism>
<dbReference type="STRING" id="717606.PaecuDRAFT_3689"/>
<dbReference type="OrthoDB" id="2029085at2"/>
<gene>
    <name evidence="2" type="ORF">PaecuDRAFT_3689</name>
</gene>
<dbReference type="EMBL" id="AEDD01000010">
    <property type="protein sequence ID" value="EFM09640.1"/>
    <property type="molecule type" value="Genomic_DNA"/>
</dbReference>
<evidence type="ECO:0008006" key="4">
    <source>
        <dbReference type="Google" id="ProtNLM"/>
    </source>
</evidence>
<name>E0IDI5_9BACL</name>
<dbReference type="AlphaFoldDB" id="E0IDI5"/>
<protein>
    <recommendedName>
        <fullName evidence="4">Peptidase</fullName>
    </recommendedName>
</protein>
<sequence length="406" mass="42700">MNKMYKAIATASILAMSLSPIAAFAQQQSVPPAPIHAGQGNVQNQAAVKPATVGLITNFVNDKSGKFVTVTGRGLAATDQSEIVLAITKDTRIIDGKGRTVPLKKVIDEQRAVKAFYGPNITKSIPARGTALTLVVQDYTFSAINGTVTEVKEGSITVQGANLYSGLEDTIILHLAPKAQLLNESGQAIQASEIKAGMTIKAFYGPAVTMSLPPQSTTNYVVVTMAGEETAHEAPGTDGIITNANAADSKITVIGSPLPQGGVNYVILSVDKDTQIVDENGVALTADALKADTRVEATYGEMMTMIYPAQTHADKIVVKKAEAPKIIGTIEATDSTNKNQVYVNVGSDSDKNNDVVLHLSDKTVIIPSLAGDVELKPGMRIIAYHSMAMTASLPPQTAAEVILVTE</sequence>
<dbReference type="Proteomes" id="UP000005387">
    <property type="component" value="Unassembled WGS sequence"/>
</dbReference>
<evidence type="ECO:0000313" key="2">
    <source>
        <dbReference type="EMBL" id="EFM09640.1"/>
    </source>
</evidence>
<dbReference type="eggNOG" id="ENOG502ZEC7">
    <property type="taxonomic scope" value="Bacteria"/>
</dbReference>
<keyword evidence="1" id="KW-0732">Signal</keyword>
<feature type="chain" id="PRO_5003136453" description="Peptidase" evidence="1">
    <location>
        <begin position="26"/>
        <end position="406"/>
    </location>
</feature>
<proteinExistence type="predicted"/>